<dbReference type="AlphaFoldDB" id="A0A6M0P1Q8"/>
<keyword evidence="5" id="KW-1185">Reference proteome</keyword>
<proteinExistence type="predicted"/>
<dbReference type="InterPro" id="IPR003959">
    <property type="entry name" value="ATPase_AAA_core"/>
</dbReference>
<protein>
    <submittedName>
        <fullName evidence="4">ATP-dependent Clp protease ATP-binding subunit</fullName>
    </submittedName>
</protein>
<sequence length="371" mass="43234">MKVKIFYGPDNAFNEFIEEHSYTTMNEVMMQVVEVERSFTIRTEDSSWTPNEYSYNTIVCYRQEYASMTTNLINNIMLLFRNVECENIYFQNPPNNIVESLQRNHVVEVKYHDYGKLAVEKLIELKKLYQERIIGQEHVLNVLLPVINVSRVRHSNKPIVIMFYGPPGVGKTETAKIISEAIYANDNIKRFQLSMYQTEHAYRFLFGSDPQEDSLAKNLLYRETNVVLFDEFDKVHPNLYSAFYELFDEGKIVDRNYTAKVDNAIFICTSNYSTKDEIEKSVGSAIFSRITECIRFEGLSYEDKYSLLVSRFNESIESLPQEEKDILSSADKEDMLEGLAVELKNLTNSRVIKNTIEKYLSLKILKERGIL</sequence>
<dbReference type="Gene3D" id="3.40.50.300">
    <property type="entry name" value="P-loop containing nucleotide triphosphate hydrolases"/>
    <property type="match status" value="1"/>
</dbReference>
<comment type="caution">
    <text evidence="4">The sequence shown here is derived from an EMBL/GenBank/DDBJ whole genome shotgun (WGS) entry which is preliminary data.</text>
</comment>
<keyword evidence="2 4" id="KW-0067">ATP-binding</keyword>
<dbReference type="InterPro" id="IPR001270">
    <property type="entry name" value="ClpA/B"/>
</dbReference>
<feature type="domain" description="AAA+ ATPase" evidence="3">
    <location>
        <begin position="157"/>
        <end position="297"/>
    </location>
</feature>
<dbReference type="InterPro" id="IPR050130">
    <property type="entry name" value="ClpA_ClpB"/>
</dbReference>
<dbReference type="GO" id="GO:0005737">
    <property type="term" value="C:cytoplasm"/>
    <property type="evidence" value="ECO:0007669"/>
    <property type="project" value="TreeGrafter"/>
</dbReference>
<dbReference type="SMART" id="SM00382">
    <property type="entry name" value="AAA"/>
    <property type="match status" value="1"/>
</dbReference>
<keyword evidence="4" id="KW-0645">Protease</keyword>
<evidence type="ECO:0000259" key="3">
    <source>
        <dbReference type="SMART" id="SM00382"/>
    </source>
</evidence>
<evidence type="ECO:0000256" key="1">
    <source>
        <dbReference type="ARBA" id="ARBA00022741"/>
    </source>
</evidence>
<organism evidence="4 5">
    <name type="scientific">Heyndrickxia ginsengihumi</name>
    <dbReference type="NCBI Taxonomy" id="363870"/>
    <lineage>
        <taxon>Bacteria</taxon>
        <taxon>Bacillati</taxon>
        <taxon>Bacillota</taxon>
        <taxon>Bacilli</taxon>
        <taxon>Bacillales</taxon>
        <taxon>Bacillaceae</taxon>
        <taxon>Heyndrickxia</taxon>
    </lineage>
</organism>
<dbReference type="InterPro" id="IPR003593">
    <property type="entry name" value="AAA+_ATPase"/>
</dbReference>
<dbReference type="PANTHER" id="PTHR11638">
    <property type="entry name" value="ATP-DEPENDENT CLP PROTEASE"/>
    <property type="match status" value="1"/>
</dbReference>
<evidence type="ECO:0000313" key="4">
    <source>
        <dbReference type="EMBL" id="NEY18564.1"/>
    </source>
</evidence>
<dbReference type="RefSeq" id="WP_163173016.1">
    <property type="nucleotide sequence ID" value="NZ_JAAIWK010000001.1"/>
</dbReference>
<dbReference type="PANTHER" id="PTHR11638:SF18">
    <property type="entry name" value="HEAT SHOCK PROTEIN 104"/>
    <property type="match status" value="1"/>
</dbReference>
<evidence type="ECO:0000313" key="5">
    <source>
        <dbReference type="Proteomes" id="UP000476934"/>
    </source>
</evidence>
<gene>
    <name evidence="4" type="ORF">G4D61_01090</name>
</gene>
<keyword evidence="1" id="KW-0547">Nucleotide-binding</keyword>
<evidence type="ECO:0000256" key="2">
    <source>
        <dbReference type="ARBA" id="ARBA00022840"/>
    </source>
</evidence>
<dbReference type="GO" id="GO:0008233">
    <property type="term" value="F:peptidase activity"/>
    <property type="evidence" value="ECO:0007669"/>
    <property type="project" value="UniProtKB-KW"/>
</dbReference>
<dbReference type="EMBL" id="JAAIWK010000001">
    <property type="protein sequence ID" value="NEY18564.1"/>
    <property type="molecule type" value="Genomic_DNA"/>
</dbReference>
<dbReference type="Pfam" id="PF07724">
    <property type="entry name" value="AAA_2"/>
    <property type="match status" value="1"/>
</dbReference>
<name>A0A6M0P1Q8_9BACI</name>
<accession>A0A6M0P1Q8</accession>
<reference evidence="4 5" key="1">
    <citation type="submission" date="2020-03" db="EMBL/GenBank/DDBJ databases">
        <title>Bacillus aquiflavi sp. nov., isolated from yellow water of strong flavor Chinese baijiu in Yibin region of China.</title>
        <authorList>
            <person name="Xie J."/>
        </authorList>
    </citation>
    <scope>NUCLEOTIDE SEQUENCE [LARGE SCALE GENOMIC DNA]</scope>
    <source>
        <strain evidence="4 5">Gsoil 114</strain>
    </source>
</reference>
<dbReference type="GO" id="GO:0006508">
    <property type="term" value="P:proteolysis"/>
    <property type="evidence" value="ECO:0007669"/>
    <property type="project" value="UniProtKB-KW"/>
</dbReference>
<dbReference type="InterPro" id="IPR027417">
    <property type="entry name" value="P-loop_NTPase"/>
</dbReference>
<dbReference type="Proteomes" id="UP000476934">
    <property type="component" value="Unassembled WGS sequence"/>
</dbReference>
<dbReference type="GO" id="GO:0005524">
    <property type="term" value="F:ATP binding"/>
    <property type="evidence" value="ECO:0007669"/>
    <property type="project" value="UniProtKB-KW"/>
</dbReference>
<dbReference type="GO" id="GO:0034605">
    <property type="term" value="P:cellular response to heat"/>
    <property type="evidence" value="ECO:0007669"/>
    <property type="project" value="TreeGrafter"/>
</dbReference>
<keyword evidence="4" id="KW-0378">Hydrolase</keyword>
<dbReference type="PRINTS" id="PR00300">
    <property type="entry name" value="CLPPROTEASEA"/>
</dbReference>
<dbReference type="SUPFAM" id="SSF52540">
    <property type="entry name" value="P-loop containing nucleoside triphosphate hydrolases"/>
    <property type="match status" value="1"/>
</dbReference>
<dbReference type="GO" id="GO:0016887">
    <property type="term" value="F:ATP hydrolysis activity"/>
    <property type="evidence" value="ECO:0007669"/>
    <property type="project" value="InterPro"/>
</dbReference>